<dbReference type="OrthoDB" id="416217at2759"/>
<dbReference type="Gene3D" id="4.10.240.10">
    <property type="entry name" value="Zn(2)-C6 fungal-type DNA-binding domain"/>
    <property type="match status" value="1"/>
</dbReference>
<keyword evidence="7" id="KW-1185">Reference proteome</keyword>
<protein>
    <submittedName>
        <fullName evidence="5">CYFA0S02e06612g1_1</fullName>
    </submittedName>
    <submittedName>
        <fullName evidence="6">Lysine biosynthesis regulatory protein LYS14</fullName>
    </submittedName>
</protein>
<dbReference type="OMA" id="CWQCSHL"/>
<gene>
    <name evidence="6" type="ORF">BON22_0048</name>
    <name evidence="5" type="ORF">CYFA0S_02e06612g</name>
</gene>
<dbReference type="GO" id="GO:0008270">
    <property type="term" value="F:zinc ion binding"/>
    <property type="evidence" value="ECO:0007669"/>
    <property type="project" value="InterPro"/>
</dbReference>
<comment type="subcellular location">
    <subcellularLocation>
        <location evidence="1">Nucleus</location>
    </subcellularLocation>
</comment>
<evidence type="ECO:0000313" key="7">
    <source>
        <dbReference type="Proteomes" id="UP000189513"/>
    </source>
</evidence>
<feature type="compositionally biased region" description="Polar residues" evidence="3">
    <location>
        <begin position="63"/>
        <end position="86"/>
    </location>
</feature>
<keyword evidence="2" id="KW-0539">Nucleus</keyword>
<dbReference type="SUPFAM" id="SSF57701">
    <property type="entry name" value="Zn2/Cys6 DNA-binding domain"/>
    <property type="match status" value="1"/>
</dbReference>
<dbReference type="Proteomes" id="UP000189513">
    <property type="component" value="Unassembled WGS sequence"/>
</dbReference>
<proteinExistence type="predicted"/>
<reference evidence="7" key="2">
    <citation type="journal article" date="2017" name="Genome Announc.">
        <title>Genome sequences of Cyberlindnera fabianii 65, Pichia kudriavzevii 129, and Saccharomyces cerevisiae 131 isolated from fermented masau fruits in Zimbabwe.</title>
        <authorList>
            <person name="van Rijswijck I.M.H."/>
            <person name="Derks M.F.L."/>
            <person name="Abee T."/>
            <person name="de Ridder D."/>
            <person name="Smid E.J."/>
        </authorList>
    </citation>
    <scope>NUCLEOTIDE SEQUENCE [LARGE SCALE GENOMIC DNA]</scope>
    <source>
        <strain evidence="7">65</strain>
    </source>
</reference>
<feature type="region of interest" description="Disordered" evidence="3">
    <location>
        <begin position="59"/>
        <end position="93"/>
    </location>
</feature>
<feature type="compositionally biased region" description="Polar residues" evidence="3">
    <location>
        <begin position="105"/>
        <end position="114"/>
    </location>
</feature>
<feature type="region of interest" description="Disordered" evidence="3">
    <location>
        <begin position="105"/>
        <end position="152"/>
    </location>
</feature>
<dbReference type="GO" id="GO:0045944">
    <property type="term" value="P:positive regulation of transcription by RNA polymerase II"/>
    <property type="evidence" value="ECO:0007669"/>
    <property type="project" value="TreeGrafter"/>
</dbReference>
<dbReference type="GO" id="GO:0005634">
    <property type="term" value="C:nucleus"/>
    <property type="evidence" value="ECO:0007669"/>
    <property type="project" value="UniProtKB-SubCell"/>
</dbReference>
<evidence type="ECO:0000256" key="1">
    <source>
        <dbReference type="ARBA" id="ARBA00004123"/>
    </source>
</evidence>
<dbReference type="GO" id="GO:0000976">
    <property type="term" value="F:transcription cis-regulatory region binding"/>
    <property type="evidence" value="ECO:0007669"/>
    <property type="project" value="TreeGrafter"/>
</dbReference>
<evidence type="ECO:0000259" key="4">
    <source>
        <dbReference type="PROSITE" id="PS50048"/>
    </source>
</evidence>
<dbReference type="Pfam" id="PF11951">
    <property type="entry name" value="Fungal_trans_2"/>
    <property type="match status" value="1"/>
</dbReference>
<dbReference type="AlphaFoldDB" id="A0A061AMQ0"/>
<dbReference type="STRING" id="36022.A0A061AMQ0"/>
<reference evidence="5" key="1">
    <citation type="journal article" date="2014" name="Genome Announc.">
        <title>Genome sequence of the yeast Cyberlindnera fabianii (Hansenula fabianii).</title>
        <authorList>
            <person name="Freel K.C."/>
            <person name="Sarilar V."/>
            <person name="Neuveglise C."/>
            <person name="Devillers H."/>
            <person name="Friedrich A."/>
            <person name="Schacherer J."/>
        </authorList>
    </citation>
    <scope>NUCLEOTIDE SEQUENCE</scope>
    <source>
        <strain evidence="5">YJS4271</strain>
    </source>
</reference>
<dbReference type="EMBL" id="LK052887">
    <property type="protein sequence ID" value="CDR38832.1"/>
    <property type="molecule type" value="Genomic_DNA"/>
</dbReference>
<dbReference type="EMBL" id="MPUK01000001">
    <property type="protein sequence ID" value="ONH70169.1"/>
    <property type="molecule type" value="Genomic_DNA"/>
</dbReference>
<dbReference type="GO" id="GO:0000981">
    <property type="term" value="F:DNA-binding transcription factor activity, RNA polymerase II-specific"/>
    <property type="evidence" value="ECO:0007669"/>
    <property type="project" value="InterPro"/>
</dbReference>
<evidence type="ECO:0000256" key="2">
    <source>
        <dbReference type="ARBA" id="ARBA00023242"/>
    </source>
</evidence>
<dbReference type="PROSITE" id="PS00463">
    <property type="entry name" value="ZN2_CY6_FUNGAL_1"/>
    <property type="match status" value="1"/>
</dbReference>
<feature type="domain" description="Zn(2)-C6 fungal-type" evidence="4">
    <location>
        <begin position="15"/>
        <end position="45"/>
    </location>
</feature>
<dbReference type="Pfam" id="PF00172">
    <property type="entry name" value="Zn_clus"/>
    <property type="match status" value="1"/>
</dbReference>
<dbReference type="SMART" id="SM00066">
    <property type="entry name" value="GAL4"/>
    <property type="match status" value="1"/>
</dbReference>
<dbReference type="InterPro" id="IPR021858">
    <property type="entry name" value="Fun_TF"/>
</dbReference>
<dbReference type="InterPro" id="IPR036864">
    <property type="entry name" value="Zn2-C6_fun-type_DNA-bd_sf"/>
</dbReference>
<dbReference type="PANTHER" id="PTHR37534">
    <property type="entry name" value="TRANSCRIPTIONAL ACTIVATOR PROTEIN UGA3"/>
    <property type="match status" value="1"/>
</dbReference>
<evidence type="ECO:0000313" key="5">
    <source>
        <dbReference type="EMBL" id="CDR38832.1"/>
    </source>
</evidence>
<dbReference type="PANTHER" id="PTHR37534:SF49">
    <property type="entry name" value="LYSINE BIOSYNTHESIS REGULATORY PROTEIN LYS14"/>
    <property type="match status" value="1"/>
</dbReference>
<dbReference type="VEuPathDB" id="FungiDB:BON22_0048"/>
<accession>A0A061AMQ0</accession>
<dbReference type="CDD" id="cd00067">
    <property type="entry name" value="GAL4"/>
    <property type="match status" value="1"/>
</dbReference>
<dbReference type="InterPro" id="IPR001138">
    <property type="entry name" value="Zn2Cys6_DnaBD"/>
</dbReference>
<organism evidence="5">
    <name type="scientific">Cyberlindnera fabianii</name>
    <name type="common">Yeast</name>
    <name type="synonym">Hansenula fabianii</name>
    <dbReference type="NCBI Taxonomy" id="36022"/>
    <lineage>
        <taxon>Eukaryota</taxon>
        <taxon>Fungi</taxon>
        <taxon>Dikarya</taxon>
        <taxon>Ascomycota</taxon>
        <taxon>Saccharomycotina</taxon>
        <taxon>Saccharomycetes</taxon>
        <taxon>Phaffomycetales</taxon>
        <taxon>Phaffomycetaceae</taxon>
        <taxon>Cyberlindnera</taxon>
    </lineage>
</organism>
<evidence type="ECO:0000256" key="3">
    <source>
        <dbReference type="SAM" id="MobiDB-lite"/>
    </source>
</evidence>
<dbReference type="PROSITE" id="PS50048">
    <property type="entry name" value="ZN2_CY6_FUNGAL_2"/>
    <property type="match status" value="1"/>
</dbReference>
<sequence>MADKVIKKRQYSRNGCKECKRRKLKCDEAKPECWQCSHLGKTCVYVKAIKFSETRNLVADPAQPQNSNSRAKTAVSTPGPGSQSIRDSAKNSPEDTRIYYNVIDFSNTTPSNAPKRQPSEEHHLPNNGSVSRQTTRKFPDSQQTHISPPEDRRLNIINEASTLAQDIIESINPQFDEFLLDFTGSENVKKQDAIESFNLSEPYKSHLEIFYDKISAWLLPLDQQLCNDILLLHAKTSPYLLAAMLSLATKDEDKSRYFVTCLKSLSEVFQDSTQILSNIEPLILTILLLGSDSSSGNWRAHLRGAKDLFMKYIRFYDTTPSLLLAKSWFAAIEILAGLQNVGTGKVHELDQLLDVGLYGDDSEQGVGIGLLLPNGYNMFLGYSSEALVMYREYIKLRALDDVSNKDLLFLMSLIHSAKEFQAASANIKIMPDNPTHPEFVSDTHEKVILPWSCYGFMADGVYSWFDLIHQLHVDALLLHVYNEFYGLEASYMLCQGLVHEMLDMCFFFSDADIPDSSDTRLLMLQGPMLKCGMNVIEESHKEMVSKYFECLIKCGVQSAKSSFKRIVNRWAGAHENEAVDVMPFA</sequence>
<name>A0A061AMQ0_CYBFA</name>
<reference evidence="6" key="3">
    <citation type="submission" date="2017-01" db="EMBL/GenBank/DDBJ databases">
        <authorList>
            <person name="Mah S.A."/>
            <person name="Swanson W.J."/>
            <person name="Moy G.W."/>
            <person name="Vacquier V.D."/>
        </authorList>
    </citation>
    <scope>NUCLEOTIDE SEQUENCE [LARGE SCALE GENOMIC DNA]</scope>
    <source>
        <strain evidence="6">65</strain>
    </source>
</reference>
<evidence type="ECO:0000313" key="6">
    <source>
        <dbReference type="EMBL" id="ONH70169.1"/>
    </source>
</evidence>